<comment type="similarity">
    <text evidence="2">Belongs to the hyi family.</text>
</comment>
<dbReference type="InterPro" id="IPR013022">
    <property type="entry name" value="Xyl_isomerase-like_TIM-brl"/>
</dbReference>
<proteinExistence type="inferred from homology"/>
<evidence type="ECO:0000313" key="4">
    <source>
        <dbReference type="EMBL" id="GAA1240428.1"/>
    </source>
</evidence>
<dbReference type="InterPro" id="IPR050417">
    <property type="entry name" value="Sugar_Epim/Isomerase"/>
</dbReference>
<dbReference type="InterPro" id="IPR036237">
    <property type="entry name" value="Xyl_isomerase-like_sf"/>
</dbReference>
<evidence type="ECO:0000256" key="1">
    <source>
        <dbReference type="ARBA" id="ARBA00023235"/>
    </source>
</evidence>
<gene>
    <name evidence="4" type="ORF">GCM10009676_26700</name>
</gene>
<evidence type="ECO:0000313" key="5">
    <source>
        <dbReference type="Proteomes" id="UP001500653"/>
    </source>
</evidence>
<dbReference type="InterPro" id="IPR026040">
    <property type="entry name" value="HyI-like"/>
</dbReference>
<organism evidence="4 5">
    <name type="scientific">Prauserella halophila</name>
    <dbReference type="NCBI Taxonomy" id="185641"/>
    <lineage>
        <taxon>Bacteria</taxon>
        <taxon>Bacillati</taxon>
        <taxon>Actinomycetota</taxon>
        <taxon>Actinomycetes</taxon>
        <taxon>Pseudonocardiales</taxon>
        <taxon>Pseudonocardiaceae</taxon>
        <taxon>Prauserella</taxon>
    </lineage>
</organism>
<dbReference type="Gene3D" id="3.20.20.150">
    <property type="entry name" value="Divalent-metal-dependent TIM barrel enzymes"/>
    <property type="match status" value="1"/>
</dbReference>
<reference evidence="4 5" key="1">
    <citation type="journal article" date="2019" name="Int. J. Syst. Evol. Microbiol.">
        <title>The Global Catalogue of Microorganisms (GCM) 10K type strain sequencing project: providing services to taxonomists for standard genome sequencing and annotation.</title>
        <authorList>
            <consortium name="The Broad Institute Genomics Platform"/>
            <consortium name="The Broad Institute Genome Sequencing Center for Infectious Disease"/>
            <person name="Wu L."/>
            <person name="Ma J."/>
        </authorList>
    </citation>
    <scope>NUCLEOTIDE SEQUENCE [LARGE SCALE GENOMIC DNA]</scope>
    <source>
        <strain evidence="4 5">JCM 13023</strain>
    </source>
</reference>
<protein>
    <submittedName>
        <fullName evidence="4">TIM barrel protein</fullName>
    </submittedName>
</protein>
<sequence length="285" mass="30374">MGLRRAGQNGRMIPDPTLHGLPFDAHLSTLFTELPLLERPRAAREAGFDAVECWWPFGAVAVPTGAEVDAFVSAIADAGVSLVSLNFFAGDMAAGDSGLVSWPGREAELAESVDVALDIARRLGTRRFNALYGNRLEGVDPAEQDEVAAATLDRLARRVGAVDGTIVLEALSGRPAYPLTTTAEALAVLDRVGRPELTLLTDLYHRAVVGDLDTVAEHAARTGHVQLADAPGRHEPGSGTTDLDRHLVALEAAGYDGFVGLEYLPSTDTLTALEWLPRGRRAARH</sequence>
<keyword evidence="5" id="KW-1185">Reference proteome</keyword>
<dbReference type="PANTHER" id="PTHR43489">
    <property type="entry name" value="ISOMERASE"/>
    <property type="match status" value="1"/>
</dbReference>
<dbReference type="SUPFAM" id="SSF51658">
    <property type="entry name" value="Xylose isomerase-like"/>
    <property type="match status" value="1"/>
</dbReference>
<comment type="caution">
    <text evidence="4">The sequence shown here is derived from an EMBL/GenBank/DDBJ whole genome shotgun (WGS) entry which is preliminary data.</text>
</comment>
<evidence type="ECO:0000259" key="3">
    <source>
        <dbReference type="Pfam" id="PF01261"/>
    </source>
</evidence>
<feature type="domain" description="Xylose isomerase-like TIM barrel" evidence="3">
    <location>
        <begin position="41"/>
        <end position="277"/>
    </location>
</feature>
<accession>A0ABN1W8Q8</accession>
<name>A0ABN1W8Q8_9PSEU</name>
<dbReference type="EMBL" id="BAAALN010000006">
    <property type="protein sequence ID" value="GAA1240428.1"/>
    <property type="molecule type" value="Genomic_DNA"/>
</dbReference>
<evidence type="ECO:0000256" key="2">
    <source>
        <dbReference type="PIRNR" id="PIRNR006241"/>
    </source>
</evidence>
<keyword evidence="1 2" id="KW-0413">Isomerase</keyword>
<dbReference type="PANTHER" id="PTHR43489:SF6">
    <property type="entry name" value="HYDROXYPYRUVATE ISOMERASE-RELATED"/>
    <property type="match status" value="1"/>
</dbReference>
<dbReference type="PIRSF" id="PIRSF006241">
    <property type="entry name" value="HyI"/>
    <property type="match status" value="1"/>
</dbReference>
<dbReference type="Pfam" id="PF01261">
    <property type="entry name" value="AP_endonuc_2"/>
    <property type="match status" value="1"/>
</dbReference>
<dbReference type="Proteomes" id="UP001500653">
    <property type="component" value="Unassembled WGS sequence"/>
</dbReference>